<organism evidence="3 4">
    <name type="scientific">Fusarium falciforme</name>
    <dbReference type="NCBI Taxonomy" id="195108"/>
    <lineage>
        <taxon>Eukaryota</taxon>
        <taxon>Fungi</taxon>
        <taxon>Dikarya</taxon>
        <taxon>Ascomycota</taxon>
        <taxon>Pezizomycotina</taxon>
        <taxon>Sordariomycetes</taxon>
        <taxon>Hypocreomycetidae</taxon>
        <taxon>Hypocreales</taxon>
        <taxon>Nectriaceae</taxon>
        <taxon>Fusarium</taxon>
        <taxon>Fusarium solani species complex</taxon>
    </lineage>
</organism>
<feature type="domain" description="F-box" evidence="2">
    <location>
        <begin position="2"/>
        <end position="47"/>
    </location>
</feature>
<reference evidence="3" key="1">
    <citation type="submission" date="2022-09" db="EMBL/GenBank/DDBJ databases">
        <title>Fusarium specimens isolated from Avocado Roots.</title>
        <authorList>
            <person name="Stajich J."/>
            <person name="Roper C."/>
            <person name="Heimlech-Rivalta G."/>
        </authorList>
    </citation>
    <scope>NUCLEOTIDE SEQUENCE</scope>
    <source>
        <strain evidence="3">A02</strain>
    </source>
</reference>
<accession>A0A9W8V0H8</accession>
<feature type="region of interest" description="Disordered" evidence="1">
    <location>
        <begin position="260"/>
        <end position="285"/>
    </location>
</feature>
<feature type="compositionally biased region" description="Basic and acidic residues" evidence="1">
    <location>
        <begin position="262"/>
        <end position="278"/>
    </location>
</feature>
<proteinExistence type="predicted"/>
<dbReference type="Proteomes" id="UP001152087">
    <property type="component" value="Unassembled WGS sequence"/>
</dbReference>
<dbReference type="SUPFAM" id="SSF81383">
    <property type="entry name" value="F-box domain"/>
    <property type="match status" value="1"/>
</dbReference>
<comment type="caution">
    <text evidence="3">The sequence shown here is derived from an EMBL/GenBank/DDBJ whole genome shotgun (WGS) entry which is preliminary data.</text>
</comment>
<dbReference type="CDD" id="cd09917">
    <property type="entry name" value="F-box_SF"/>
    <property type="match status" value="1"/>
</dbReference>
<sequence>MPTYLLDIPNEIIRDVIAVLDGKDLKAVRLSCRRLSDTASAFLYKTLYLSCHDPNLHVFEMVSRNSLLISGVRELVIDDTTVSSALLDRRLYCQLSSHDALWKHRRVPYFPDDENDSWDDNGRTWSPTAADELHKLLVYVYRNHHRNRLANSDVAALREALPRMISLHTLVLTNRTADDSPAEGAQSRDNSSAVVKLWRQVGEGRRERPPFPPRVDWWAPLQDDEYEGDEVFEPDWFVDGASDFFAHNSGSHLLQSLTAQMDDGHGGSEDADDVARSDEESDNVQELSLVSRHIIQPTLNGY</sequence>
<evidence type="ECO:0000256" key="1">
    <source>
        <dbReference type="SAM" id="MobiDB-lite"/>
    </source>
</evidence>
<evidence type="ECO:0000259" key="2">
    <source>
        <dbReference type="PROSITE" id="PS50181"/>
    </source>
</evidence>
<keyword evidence="4" id="KW-1185">Reference proteome</keyword>
<gene>
    <name evidence="3" type="ORF">NW755_008651</name>
</gene>
<dbReference type="AlphaFoldDB" id="A0A9W8V0H8"/>
<dbReference type="PROSITE" id="PS50181">
    <property type="entry name" value="FBOX"/>
    <property type="match status" value="1"/>
</dbReference>
<dbReference type="InterPro" id="IPR001810">
    <property type="entry name" value="F-box_dom"/>
</dbReference>
<dbReference type="EMBL" id="JAOQAV010000024">
    <property type="protein sequence ID" value="KAJ4185207.1"/>
    <property type="molecule type" value="Genomic_DNA"/>
</dbReference>
<evidence type="ECO:0000313" key="4">
    <source>
        <dbReference type="Proteomes" id="UP001152087"/>
    </source>
</evidence>
<evidence type="ECO:0000313" key="3">
    <source>
        <dbReference type="EMBL" id="KAJ4185207.1"/>
    </source>
</evidence>
<dbReference type="InterPro" id="IPR036047">
    <property type="entry name" value="F-box-like_dom_sf"/>
</dbReference>
<protein>
    <recommendedName>
        <fullName evidence="2">F-box domain-containing protein</fullName>
    </recommendedName>
</protein>
<dbReference type="OrthoDB" id="5422579at2759"/>
<name>A0A9W8V0H8_9HYPO</name>